<evidence type="ECO:0000313" key="6">
    <source>
        <dbReference type="Proteomes" id="UP000234300"/>
    </source>
</evidence>
<dbReference type="InterPro" id="IPR001763">
    <property type="entry name" value="Rhodanese-like_dom"/>
</dbReference>
<reference evidence="6 7" key="3">
    <citation type="submission" date="2017-03" db="EMBL/GenBank/DDBJ databases">
        <authorList>
            <person name="Afonso C.L."/>
            <person name="Miller P.J."/>
            <person name="Scott M.A."/>
            <person name="Spackman E."/>
            <person name="Goraichik I."/>
            <person name="Dimitrov K.M."/>
            <person name="Suarez D.L."/>
            <person name="Swayne D.E."/>
        </authorList>
    </citation>
    <scope>NUCLEOTIDE SEQUENCE [LARGE SCALE GENOMIC DNA]</scope>
    <source>
        <strain evidence="4">6</strain>
        <strain evidence="7">6(3)</strain>
        <strain evidence="3">8</strain>
        <strain evidence="6">8(6)</strain>
    </source>
</reference>
<dbReference type="KEGG" id="blin:BLSMQ_2744"/>
<dbReference type="PROSITE" id="PS50206">
    <property type="entry name" value="RHODANESE_3"/>
    <property type="match status" value="1"/>
</dbReference>
<dbReference type="EMBL" id="FXYZ01000037">
    <property type="protein sequence ID" value="SMY02764.1"/>
    <property type="molecule type" value="Genomic_DNA"/>
</dbReference>
<evidence type="ECO:0000259" key="1">
    <source>
        <dbReference type="PROSITE" id="PS50206"/>
    </source>
</evidence>
<dbReference type="Proteomes" id="UP000234327">
    <property type="component" value="Unassembled WGS sequence"/>
</dbReference>
<dbReference type="SUPFAM" id="SSF52821">
    <property type="entry name" value="Rhodanese/Cell cycle control phosphatase"/>
    <property type="match status" value="1"/>
</dbReference>
<reference evidence="2" key="1">
    <citation type="submission" date="2016-09" db="EMBL/GenBank/DDBJ databases">
        <title>Complete Genome Sequence of Brevibacterium aurantiacum SMQ-1335.</title>
        <authorList>
            <person name="de Melo A.G."/>
            <person name="Labrie S.J."/>
            <person name="Dumaresq J."/>
            <person name="Roberts R.J."/>
            <person name="Tremblay D.M."/>
            <person name="Moineau S."/>
        </authorList>
    </citation>
    <scope>NUCLEOTIDE SEQUENCE</scope>
    <source>
        <strain evidence="2">SMQ-1335</strain>
    </source>
</reference>
<evidence type="ECO:0000313" key="5">
    <source>
        <dbReference type="Proteomes" id="UP000094793"/>
    </source>
</evidence>
<dbReference type="EMBL" id="CP017150">
    <property type="protein sequence ID" value="AOP54450.1"/>
    <property type="molecule type" value="Genomic_DNA"/>
</dbReference>
<evidence type="ECO:0000313" key="7">
    <source>
        <dbReference type="Proteomes" id="UP000234327"/>
    </source>
</evidence>
<dbReference type="Proteomes" id="UP000234300">
    <property type="component" value="Unassembled WGS sequence"/>
</dbReference>
<evidence type="ECO:0000313" key="3">
    <source>
        <dbReference type="EMBL" id="SMY01620.1"/>
    </source>
</evidence>
<evidence type="ECO:0000313" key="2">
    <source>
        <dbReference type="EMBL" id="AOP54450.1"/>
    </source>
</evidence>
<protein>
    <recommendedName>
        <fullName evidence="1">Rhodanese domain-containing protein</fullName>
    </recommendedName>
</protein>
<reference evidence="5" key="2">
    <citation type="submission" date="2016-09" db="EMBL/GenBank/DDBJ databases">
        <title>Complete Genome Sequence of Brevibacterium linens SMQ-1335.</title>
        <authorList>
            <person name="de Melo A.G."/>
            <person name="Labrie S.J."/>
            <person name="Dumaresq J."/>
            <person name="Roberts R.J."/>
            <person name="Tremblay D.M."/>
            <person name="Moineau S."/>
        </authorList>
    </citation>
    <scope>NUCLEOTIDE SEQUENCE [LARGE SCALE GENOMIC DNA]</scope>
    <source>
        <strain evidence="5">SMQ-1335</strain>
    </source>
</reference>
<dbReference type="AlphaFoldDB" id="A0A2H1KT90"/>
<accession>A0A1D7W657</accession>
<feature type="domain" description="Rhodanese" evidence="1">
    <location>
        <begin position="3"/>
        <end position="66"/>
    </location>
</feature>
<gene>
    <name evidence="4" type="ORF">BAURA63_03694</name>
    <name evidence="3" type="ORF">BAURA86_03087</name>
    <name evidence="2" type="ORF">BLSMQ_2744</name>
</gene>
<sequence>MSLPLDELADCLGEVPTDKEIIVYCRGKLCRLAREATALLRDCEFKAVAVDECLVEWLADKNVDLGGV</sequence>
<dbReference type="RefSeq" id="WP_069600543.1">
    <property type="nucleotide sequence ID" value="NZ_CP017150.1"/>
</dbReference>
<dbReference type="InterPro" id="IPR036873">
    <property type="entry name" value="Rhodanese-like_dom_sf"/>
</dbReference>
<organism evidence="4 7">
    <name type="scientific">Brevibacterium aurantiacum</name>
    <dbReference type="NCBI Taxonomy" id="273384"/>
    <lineage>
        <taxon>Bacteria</taxon>
        <taxon>Bacillati</taxon>
        <taxon>Actinomycetota</taxon>
        <taxon>Actinomycetes</taxon>
        <taxon>Micrococcales</taxon>
        <taxon>Brevibacteriaceae</taxon>
        <taxon>Brevibacterium</taxon>
    </lineage>
</organism>
<accession>A0A2H1KT90</accession>
<dbReference type="Gene3D" id="3.40.250.10">
    <property type="entry name" value="Rhodanese-like domain"/>
    <property type="match status" value="1"/>
</dbReference>
<name>A0A2H1KT90_BREAU</name>
<proteinExistence type="predicted"/>
<dbReference type="OrthoDB" id="9802028at2"/>
<evidence type="ECO:0000313" key="4">
    <source>
        <dbReference type="EMBL" id="SMY02764.1"/>
    </source>
</evidence>
<dbReference type="EMBL" id="FXZI01000012">
    <property type="protein sequence ID" value="SMY01620.1"/>
    <property type="molecule type" value="Genomic_DNA"/>
</dbReference>
<dbReference type="Proteomes" id="UP000094793">
    <property type="component" value="Chromosome"/>
</dbReference>